<protein>
    <submittedName>
        <fullName evidence="2">Si:ch73-111k22.3</fullName>
    </submittedName>
</protein>
<dbReference type="Ensembl" id="ENSAMXT00005035234.1">
    <property type="protein sequence ID" value="ENSAMXP00005032229.1"/>
    <property type="gene ID" value="ENSAMXG00005015732.1"/>
</dbReference>
<organism evidence="2 3">
    <name type="scientific">Astyanax mexicanus</name>
    <name type="common">Blind cave fish</name>
    <name type="synonym">Astyanax fasciatus mexicanus</name>
    <dbReference type="NCBI Taxonomy" id="7994"/>
    <lineage>
        <taxon>Eukaryota</taxon>
        <taxon>Metazoa</taxon>
        <taxon>Chordata</taxon>
        <taxon>Craniata</taxon>
        <taxon>Vertebrata</taxon>
        <taxon>Euteleostomi</taxon>
        <taxon>Actinopterygii</taxon>
        <taxon>Neopterygii</taxon>
        <taxon>Teleostei</taxon>
        <taxon>Ostariophysi</taxon>
        <taxon>Characiformes</taxon>
        <taxon>Characoidei</taxon>
        <taxon>Acestrorhamphidae</taxon>
        <taxon>Acestrorhamphinae</taxon>
        <taxon>Astyanax</taxon>
    </lineage>
</organism>
<reference evidence="2" key="1">
    <citation type="submission" date="2025-08" db="UniProtKB">
        <authorList>
            <consortium name="Ensembl"/>
        </authorList>
    </citation>
    <scope>IDENTIFICATION</scope>
</reference>
<dbReference type="Pfam" id="PF00169">
    <property type="entry name" value="PH"/>
    <property type="match status" value="1"/>
</dbReference>
<evidence type="ECO:0000313" key="2">
    <source>
        <dbReference type="Ensembl" id="ENSAMXP00005032229.1"/>
    </source>
</evidence>
<dbReference type="SUPFAM" id="SSF50729">
    <property type="entry name" value="PH domain-like"/>
    <property type="match status" value="1"/>
</dbReference>
<name>A0A8B9K6T7_ASTMX</name>
<dbReference type="InterPro" id="IPR011993">
    <property type="entry name" value="PH-like_dom_sf"/>
</dbReference>
<dbReference type="CDD" id="cd00821">
    <property type="entry name" value="PH"/>
    <property type="match status" value="1"/>
</dbReference>
<dbReference type="InterPro" id="IPR001849">
    <property type="entry name" value="PH_domain"/>
</dbReference>
<feature type="domain" description="PH" evidence="1">
    <location>
        <begin position="38"/>
        <end position="131"/>
    </location>
</feature>
<dbReference type="AlphaFoldDB" id="A0A8B9K6T7"/>
<dbReference type="PROSITE" id="PS50003">
    <property type="entry name" value="PH_DOMAIN"/>
    <property type="match status" value="1"/>
</dbReference>
<dbReference type="SMART" id="SM00233">
    <property type="entry name" value="PH"/>
    <property type="match status" value="1"/>
</dbReference>
<evidence type="ECO:0000259" key="1">
    <source>
        <dbReference type="PROSITE" id="PS50003"/>
    </source>
</evidence>
<dbReference type="Proteomes" id="UP000694621">
    <property type="component" value="Unplaced"/>
</dbReference>
<evidence type="ECO:0000313" key="3">
    <source>
        <dbReference type="Proteomes" id="UP000694621"/>
    </source>
</evidence>
<dbReference type="Gene3D" id="2.30.29.30">
    <property type="entry name" value="Pleckstrin-homology domain (PH domain)/Phosphotyrosine-binding domain (PTB)"/>
    <property type="match status" value="1"/>
</dbReference>
<sequence length="144" mass="16074">MLIFTDFCPENCLFGPSIMAVVSATSNGSTEKRLEEAEGGKSGWLSKKTQFTRRWRPAWFQIQESRLIYGGNEQTAAKIISLIGAQIEALEDDGRFGWTITPKNSRRTFFLRAGSAEEQQEWMVAICEAQMSSGEHSSNACVVQ</sequence>
<proteinExistence type="predicted"/>
<accession>A0A8B9K6T7</accession>